<protein>
    <recommendedName>
        <fullName evidence="5">GST N-terminal domain-containing protein</fullName>
    </recommendedName>
</protein>
<dbReference type="InterPro" id="IPR004045">
    <property type="entry name" value="Glutathione_S-Trfase_N"/>
</dbReference>
<evidence type="ECO:0000313" key="4">
    <source>
        <dbReference type="Proteomes" id="UP000676310"/>
    </source>
</evidence>
<dbReference type="Pfam" id="PF25907">
    <property type="entry name" value="DUF7962"/>
    <property type="match status" value="1"/>
</dbReference>
<sequence length="359" mass="39905">MAPSTDPPPVILFGYDSSPFTNKVRLTLRIKQIPFFPSMLPRPLITSTFALSYRKIPILAIGREIYCDTSLIIEALEHFFPADQGWGTVYPVIEGVSEWTYRGLVRGFASFWTDKPLFRTTTGFIPSTVWASDFGKDRAQLIGHPLSPDKLQSKIPIHLSNLDLHLSLLEPMFRSSTWAMPTKTPSLADISLYYQLRWGIDIAAGKGIYNLSGGGTVDTDDDLVGQVFNEKRYPGLMRWFKAFEAYIDGLPDVQTTVPETNTRWKNALRQTPLLCDQDLLIPTAVGQHVSLDTQRGLVPGVGVSIVPDDTGRGNPTTGTLIKIGSEEVIIKPNEKAELDVRVHFPRLGFVVKTTNGSKL</sequence>
<dbReference type="Proteomes" id="UP000676310">
    <property type="component" value="Unassembled WGS sequence"/>
</dbReference>
<dbReference type="GeneID" id="67013574"/>
<dbReference type="InterPro" id="IPR058268">
    <property type="entry name" value="DUF7962"/>
</dbReference>
<dbReference type="Gene3D" id="3.40.30.110">
    <property type="match status" value="2"/>
</dbReference>
<keyword evidence="4" id="KW-1185">Reference proteome</keyword>
<dbReference type="SUPFAM" id="SSF47616">
    <property type="entry name" value="GST C-terminal domain-like"/>
    <property type="match status" value="1"/>
</dbReference>
<feature type="domain" description="DUF7962" evidence="2">
    <location>
        <begin position="132"/>
        <end position="202"/>
    </location>
</feature>
<dbReference type="Pfam" id="PF13417">
    <property type="entry name" value="GST_N_3"/>
    <property type="match status" value="1"/>
</dbReference>
<accession>A0A8J2HS59</accession>
<feature type="domain" description="GST N-terminal" evidence="1">
    <location>
        <begin position="12"/>
        <end position="81"/>
    </location>
</feature>
<proteinExistence type="predicted"/>
<evidence type="ECO:0000259" key="2">
    <source>
        <dbReference type="Pfam" id="PF25907"/>
    </source>
</evidence>
<evidence type="ECO:0000313" key="3">
    <source>
        <dbReference type="EMBL" id="CAG5137815.1"/>
    </source>
</evidence>
<organism evidence="3 4">
    <name type="scientific">Alternaria atra</name>
    <dbReference type="NCBI Taxonomy" id="119953"/>
    <lineage>
        <taxon>Eukaryota</taxon>
        <taxon>Fungi</taxon>
        <taxon>Dikarya</taxon>
        <taxon>Ascomycota</taxon>
        <taxon>Pezizomycotina</taxon>
        <taxon>Dothideomycetes</taxon>
        <taxon>Pleosporomycetidae</taxon>
        <taxon>Pleosporales</taxon>
        <taxon>Pleosporineae</taxon>
        <taxon>Pleosporaceae</taxon>
        <taxon>Alternaria</taxon>
        <taxon>Alternaria sect. Ulocladioides</taxon>
    </lineage>
</organism>
<comment type="caution">
    <text evidence="3">The sequence shown here is derived from an EMBL/GenBank/DDBJ whole genome shotgun (WGS) entry which is preliminary data.</text>
</comment>
<dbReference type="InterPro" id="IPR036249">
    <property type="entry name" value="Thioredoxin-like_sf"/>
</dbReference>
<dbReference type="AlphaFoldDB" id="A0A8J2HS59"/>
<dbReference type="OrthoDB" id="202840at2759"/>
<gene>
    <name evidence="3" type="ORF">ALTATR162_LOCUS216</name>
</gene>
<dbReference type="RefSeq" id="XP_043163744.1">
    <property type="nucleotide sequence ID" value="XM_043307809.1"/>
</dbReference>
<dbReference type="EMBL" id="CAJRGZ010000012">
    <property type="protein sequence ID" value="CAG5137815.1"/>
    <property type="molecule type" value="Genomic_DNA"/>
</dbReference>
<dbReference type="InterPro" id="IPR036282">
    <property type="entry name" value="Glutathione-S-Trfase_C_sf"/>
</dbReference>
<dbReference type="SUPFAM" id="SSF52833">
    <property type="entry name" value="Thioredoxin-like"/>
    <property type="match status" value="1"/>
</dbReference>
<evidence type="ECO:0008006" key="5">
    <source>
        <dbReference type="Google" id="ProtNLM"/>
    </source>
</evidence>
<name>A0A8J2HS59_9PLEO</name>
<reference evidence="3" key="1">
    <citation type="submission" date="2021-05" db="EMBL/GenBank/DDBJ databases">
        <authorList>
            <person name="Stam R."/>
        </authorList>
    </citation>
    <scope>NUCLEOTIDE SEQUENCE</scope>
    <source>
        <strain evidence="3">CS162</strain>
    </source>
</reference>
<evidence type="ECO:0000259" key="1">
    <source>
        <dbReference type="Pfam" id="PF13417"/>
    </source>
</evidence>